<organism evidence="2 3">
    <name type="scientific">Araneus ventricosus</name>
    <name type="common">Orbweaver spider</name>
    <name type="synonym">Epeira ventricosa</name>
    <dbReference type="NCBI Taxonomy" id="182803"/>
    <lineage>
        <taxon>Eukaryota</taxon>
        <taxon>Metazoa</taxon>
        <taxon>Ecdysozoa</taxon>
        <taxon>Arthropoda</taxon>
        <taxon>Chelicerata</taxon>
        <taxon>Arachnida</taxon>
        <taxon>Araneae</taxon>
        <taxon>Araneomorphae</taxon>
        <taxon>Entelegynae</taxon>
        <taxon>Araneoidea</taxon>
        <taxon>Araneidae</taxon>
        <taxon>Araneus</taxon>
    </lineage>
</organism>
<accession>A0A4Y2E6Z7</accession>
<dbReference type="AlphaFoldDB" id="A0A4Y2E6Z7"/>
<dbReference type="GO" id="GO:0003676">
    <property type="term" value="F:nucleic acid binding"/>
    <property type="evidence" value="ECO:0007669"/>
    <property type="project" value="InterPro"/>
</dbReference>
<name>A0A4Y2E6Z7_ARAVE</name>
<protein>
    <recommendedName>
        <fullName evidence="1">DUF5641 domain-containing protein</fullName>
    </recommendedName>
</protein>
<evidence type="ECO:0000259" key="1">
    <source>
        <dbReference type="Pfam" id="PF18701"/>
    </source>
</evidence>
<reference evidence="2 3" key="1">
    <citation type="journal article" date="2019" name="Sci. Rep.">
        <title>Orb-weaving spider Araneus ventricosus genome elucidates the spidroin gene catalogue.</title>
        <authorList>
            <person name="Kono N."/>
            <person name="Nakamura H."/>
            <person name="Ohtoshi R."/>
            <person name="Moran D.A.P."/>
            <person name="Shinohara A."/>
            <person name="Yoshida Y."/>
            <person name="Fujiwara M."/>
            <person name="Mori M."/>
            <person name="Tomita M."/>
            <person name="Arakawa K."/>
        </authorList>
    </citation>
    <scope>NUCLEOTIDE SEQUENCE [LARGE SCALE GENOMIC DNA]</scope>
</reference>
<keyword evidence="3" id="KW-1185">Reference proteome</keyword>
<dbReference type="EMBL" id="BGPR01000528">
    <property type="protein sequence ID" value="GBM24942.1"/>
    <property type="molecule type" value="Genomic_DNA"/>
</dbReference>
<gene>
    <name evidence="2" type="ORF">AVEN_23470_1</name>
</gene>
<dbReference type="Proteomes" id="UP000499080">
    <property type="component" value="Unassembled WGS sequence"/>
</dbReference>
<dbReference type="InterPro" id="IPR040676">
    <property type="entry name" value="DUF5641"/>
</dbReference>
<sequence>MVKNPDGVLSGYLSSEGIDWKFLPPSAPNFSGLWEAVVKSFKHHLKRDVGNSKLTFEEFLTVTTQIEGILNSRPLIPLPTDIEDLNALNPAHFLIGRPINSIVEPNLFEIPECRLKIWQKLTKMIKIIWKRWSDDYLSNLQQRVQSVLPTHVCKHCGLYFASNVKLKKYIIGVHKINGKYQPEVGRVRPLRKAARRQQELMAVIAFTENVEFADWVEADDLDTRGLTIPEDESNAKMPAYSMKRAHIFSMGGRAVVVSDSE</sequence>
<dbReference type="Gene3D" id="3.30.420.10">
    <property type="entry name" value="Ribonuclease H-like superfamily/Ribonuclease H"/>
    <property type="match status" value="1"/>
</dbReference>
<dbReference type="InterPro" id="IPR036397">
    <property type="entry name" value="RNaseH_sf"/>
</dbReference>
<dbReference type="PANTHER" id="PTHR47331">
    <property type="entry name" value="PHD-TYPE DOMAIN-CONTAINING PROTEIN"/>
    <property type="match status" value="1"/>
</dbReference>
<feature type="domain" description="DUF5641" evidence="1">
    <location>
        <begin position="117"/>
        <end position="144"/>
    </location>
</feature>
<dbReference type="OrthoDB" id="6423042at2759"/>
<dbReference type="Pfam" id="PF18701">
    <property type="entry name" value="DUF5641"/>
    <property type="match status" value="1"/>
</dbReference>
<evidence type="ECO:0000313" key="3">
    <source>
        <dbReference type="Proteomes" id="UP000499080"/>
    </source>
</evidence>
<comment type="caution">
    <text evidence="2">The sequence shown here is derived from an EMBL/GenBank/DDBJ whole genome shotgun (WGS) entry which is preliminary data.</text>
</comment>
<evidence type="ECO:0000313" key="2">
    <source>
        <dbReference type="EMBL" id="GBM24942.1"/>
    </source>
</evidence>
<proteinExistence type="predicted"/>